<dbReference type="EMBL" id="FSRM01000002">
    <property type="protein sequence ID" value="SIO47444.1"/>
    <property type="molecule type" value="Genomic_DNA"/>
</dbReference>
<dbReference type="OrthoDB" id="8585044at2"/>
<accession>A0A1N6JST3</accession>
<keyword evidence="5" id="KW-0998">Cell outer membrane</keyword>
<dbReference type="RefSeq" id="WP_083611579.1">
    <property type="nucleotide sequence ID" value="NZ_FSRM01000002.1"/>
</dbReference>
<evidence type="ECO:0000256" key="1">
    <source>
        <dbReference type="ARBA" id="ARBA00004442"/>
    </source>
</evidence>
<feature type="chain" id="PRO_5013224057" evidence="6">
    <location>
        <begin position="26"/>
        <end position="264"/>
    </location>
</feature>
<organism evidence="7 8">
    <name type="scientific">Paraburkholderia phenazinium</name>
    <dbReference type="NCBI Taxonomy" id="60549"/>
    <lineage>
        <taxon>Bacteria</taxon>
        <taxon>Pseudomonadati</taxon>
        <taxon>Pseudomonadota</taxon>
        <taxon>Betaproteobacteria</taxon>
        <taxon>Burkholderiales</taxon>
        <taxon>Burkholderiaceae</taxon>
        <taxon>Paraburkholderia</taxon>
    </lineage>
</organism>
<dbReference type="InterPro" id="IPR010583">
    <property type="entry name" value="MipA"/>
</dbReference>
<evidence type="ECO:0000256" key="6">
    <source>
        <dbReference type="SAM" id="SignalP"/>
    </source>
</evidence>
<comment type="subcellular location">
    <subcellularLocation>
        <location evidence="1">Cell outer membrane</location>
    </subcellularLocation>
</comment>
<gene>
    <name evidence="7" type="ORF">SAMN05444168_4964</name>
</gene>
<dbReference type="PANTHER" id="PTHR38776">
    <property type="entry name" value="MLTA-INTERACTING PROTEIN-RELATED"/>
    <property type="match status" value="1"/>
</dbReference>
<feature type="signal peptide" evidence="6">
    <location>
        <begin position="1"/>
        <end position="25"/>
    </location>
</feature>
<evidence type="ECO:0000256" key="3">
    <source>
        <dbReference type="ARBA" id="ARBA00022729"/>
    </source>
</evidence>
<dbReference type="AlphaFoldDB" id="A0A1N6JST3"/>
<sequence length="264" mass="28736">MFSSPQLGAGLMALAAFLTPVVSFAQQTTTNAAPTPDWTVTLGAEAQWEPAYPGANFMRLRPYPAFDIEYKNRFFAKEDMLAGVYLVNNANWSAGLALQYDFTERETSEDAHLHGLRNVPTTPRAKVFLNYTQSAFTWSNSAAQDIGGNREGLVVDTNATVTLPIGKQLFLTAGPGVTWTNGTYQQTFFGITQSQSAASGLPVYDARSGAATGYITAEADYLITKSLIATVELKFARLYGNSASSPITRRVQQNTDTFALTYTF</sequence>
<evidence type="ECO:0000313" key="8">
    <source>
        <dbReference type="Proteomes" id="UP000184693"/>
    </source>
</evidence>
<keyword evidence="4" id="KW-0472">Membrane</keyword>
<evidence type="ECO:0000256" key="2">
    <source>
        <dbReference type="ARBA" id="ARBA00005722"/>
    </source>
</evidence>
<evidence type="ECO:0000256" key="4">
    <source>
        <dbReference type="ARBA" id="ARBA00023136"/>
    </source>
</evidence>
<evidence type="ECO:0000256" key="5">
    <source>
        <dbReference type="ARBA" id="ARBA00023237"/>
    </source>
</evidence>
<proteinExistence type="inferred from homology"/>
<dbReference type="GO" id="GO:0009279">
    <property type="term" value="C:cell outer membrane"/>
    <property type="evidence" value="ECO:0007669"/>
    <property type="project" value="UniProtKB-SubCell"/>
</dbReference>
<name>A0A1N6JST3_9BURK</name>
<reference evidence="7 8" key="1">
    <citation type="submission" date="2016-11" db="EMBL/GenBank/DDBJ databases">
        <authorList>
            <person name="Jaros S."/>
            <person name="Januszkiewicz K."/>
            <person name="Wedrychowicz H."/>
        </authorList>
    </citation>
    <scope>NUCLEOTIDE SEQUENCE [LARGE SCALE GENOMIC DNA]</scope>
    <source>
        <strain evidence="7 8">GAS86</strain>
    </source>
</reference>
<keyword evidence="3 6" id="KW-0732">Signal</keyword>
<dbReference type="PANTHER" id="PTHR38776:SF1">
    <property type="entry name" value="MLTA-INTERACTING PROTEIN-RELATED"/>
    <property type="match status" value="1"/>
</dbReference>
<comment type="similarity">
    <text evidence="2">Belongs to the MipA/OmpV family.</text>
</comment>
<dbReference type="Proteomes" id="UP000184693">
    <property type="component" value="Unassembled WGS sequence"/>
</dbReference>
<protein>
    <submittedName>
        <fullName evidence="7">Outer membrane scaffolding protein for murein synthesis, MipA/OmpV family</fullName>
    </submittedName>
</protein>
<evidence type="ECO:0000313" key="7">
    <source>
        <dbReference type="EMBL" id="SIO47444.1"/>
    </source>
</evidence>
<dbReference type="Pfam" id="PF06629">
    <property type="entry name" value="MipA"/>
    <property type="match status" value="1"/>
</dbReference>